<evidence type="ECO:0000313" key="4">
    <source>
        <dbReference type="Proteomes" id="UP000030101"/>
    </source>
</evidence>
<dbReference type="RefSeq" id="WP_036791416.1">
    <property type="nucleotide sequence ID" value="NZ_JQZV01000013.1"/>
</dbReference>
<accession>A0ABR4XK57</accession>
<dbReference type="InterPro" id="IPR029063">
    <property type="entry name" value="SAM-dependent_MTases_sf"/>
</dbReference>
<dbReference type="CDD" id="cd02440">
    <property type="entry name" value="AdoMet_MTases"/>
    <property type="match status" value="1"/>
</dbReference>
<dbReference type="InterPro" id="IPR004398">
    <property type="entry name" value="RNA_MeTrfase_RsmD"/>
</dbReference>
<proteinExistence type="predicted"/>
<protein>
    <submittedName>
        <fullName evidence="3">Methyltransferase</fullName>
    </submittedName>
</protein>
<dbReference type="InterPro" id="IPR002052">
    <property type="entry name" value="DNA_methylase_N6_adenine_CS"/>
</dbReference>
<evidence type="ECO:0000256" key="2">
    <source>
        <dbReference type="ARBA" id="ARBA00022679"/>
    </source>
</evidence>
<organism evidence="3 4">
    <name type="scientific">Porphyromonas canoris</name>
    <dbReference type="NCBI Taxonomy" id="36875"/>
    <lineage>
        <taxon>Bacteria</taxon>
        <taxon>Pseudomonadati</taxon>
        <taxon>Bacteroidota</taxon>
        <taxon>Bacteroidia</taxon>
        <taxon>Bacteroidales</taxon>
        <taxon>Porphyromonadaceae</taxon>
        <taxon>Porphyromonas</taxon>
    </lineage>
</organism>
<comment type="caution">
    <text evidence="3">The sequence shown here is derived from an EMBL/GenBank/DDBJ whole genome shotgun (WGS) entry which is preliminary data.</text>
</comment>
<sequence>MRIIRGKYGKRRFEVPSGFKARPTTDFAKENLFNVLENIFDWDGKSVLDLFAGTGSIGLEFLSRGCRSVVAVEKDKRHYLFLQKLADTLKDPAYRPILSDAFRFIESRRGSFDIVFADPPYALDNIEEIPDLLIKHGTVHSGSTIIIEHPGTISFSSHPCFYSHKVYGSVNFSILFVP</sequence>
<dbReference type="SUPFAM" id="SSF53335">
    <property type="entry name" value="S-adenosyl-L-methionine-dependent methyltransferases"/>
    <property type="match status" value="1"/>
</dbReference>
<dbReference type="EMBL" id="JQZV01000013">
    <property type="protein sequence ID" value="KGN91845.1"/>
    <property type="molecule type" value="Genomic_DNA"/>
</dbReference>
<dbReference type="Pfam" id="PF03602">
    <property type="entry name" value="Cons_hypoth95"/>
    <property type="match status" value="1"/>
</dbReference>
<gene>
    <name evidence="3" type="ORF">HQ43_07145</name>
</gene>
<evidence type="ECO:0000256" key="1">
    <source>
        <dbReference type="ARBA" id="ARBA00022603"/>
    </source>
</evidence>
<dbReference type="PROSITE" id="PS00092">
    <property type="entry name" value="N6_MTASE"/>
    <property type="match status" value="1"/>
</dbReference>
<dbReference type="PIRSF" id="PIRSF004553">
    <property type="entry name" value="CHP00095"/>
    <property type="match status" value="1"/>
</dbReference>
<dbReference type="GO" id="GO:0032259">
    <property type="term" value="P:methylation"/>
    <property type="evidence" value="ECO:0007669"/>
    <property type="project" value="UniProtKB-KW"/>
</dbReference>
<dbReference type="GO" id="GO:0008168">
    <property type="term" value="F:methyltransferase activity"/>
    <property type="evidence" value="ECO:0007669"/>
    <property type="project" value="UniProtKB-KW"/>
</dbReference>
<dbReference type="PANTHER" id="PTHR43542:SF1">
    <property type="entry name" value="METHYLTRANSFERASE"/>
    <property type="match status" value="1"/>
</dbReference>
<reference evidence="3 4" key="1">
    <citation type="submission" date="2014-08" db="EMBL/GenBank/DDBJ databases">
        <title>Porphyromonas canoris strain:OH2762 Genome sequencing.</title>
        <authorList>
            <person name="Wallis C."/>
            <person name="Deusch O."/>
            <person name="O'Flynn C."/>
            <person name="Davis I."/>
            <person name="Jospin G."/>
            <person name="Darling A.E."/>
            <person name="Coil D.A."/>
            <person name="Alexiev A."/>
            <person name="Horsfall A."/>
            <person name="Kirkwood N."/>
            <person name="Harris S."/>
            <person name="Eisen J.A."/>
        </authorList>
    </citation>
    <scope>NUCLEOTIDE SEQUENCE [LARGE SCALE GENOMIC DNA]</scope>
    <source>
        <strain evidence="4">COT-108 OH2762</strain>
    </source>
</reference>
<keyword evidence="2" id="KW-0808">Transferase</keyword>
<keyword evidence="1 3" id="KW-0489">Methyltransferase</keyword>
<dbReference type="Gene3D" id="3.40.50.150">
    <property type="entry name" value="Vaccinia Virus protein VP39"/>
    <property type="match status" value="1"/>
</dbReference>
<name>A0ABR4XK57_9PORP</name>
<dbReference type="PANTHER" id="PTHR43542">
    <property type="entry name" value="METHYLTRANSFERASE"/>
    <property type="match status" value="1"/>
</dbReference>
<evidence type="ECO:0000313" key="3">
    <source>
        <dbReference type="EMBL" id="KGN91845.1"/>
    </source>
</evidence>
<dbReference type="Proteomes" id="UP000030101">
    <property type="component" value="Unassembled WGS sequence"/>
</dbReference>
<keyword evidence="4" id="KW-1185">Reference proteome</keyword>